<evidence type="ECO:0000256" key="1">
    <source>
        <dbReference type="SAM" id="MobiDB-lite"/>
    </source>
</evidence>
<dbReference type="EMBL" id="LQPE01000063">
    <property type="protein sequence ID" value="ORW06385.1"/>
    <property type="molecule type" value="Genomic_DNA"/>
</dbReference>
<evidence type="ECO:0000313" key="3">
    <source>
        <dbReference type="Proteomes" id="UP000193487"/>
    </source>
</evidence>
<dbReference type="Proteomes" id="UP000193487">
    <property type="component" value="Unassembled WGS sequence"/>
</dbReference>
<name>A0A1X1Y5N9_9MYCO</name>
<proteinExistence type="predicted"/>
<evidence type="ECO:0000313" key="2">
    <source>
        <dbReference type="EMBL" id="ORW06385.1"/>
    </source>
</evidence>
<protein>
    <submittedName>
        <fullName evidence="2">Uncharacterized protein</fullName>
    </submittedName>
</protein>
<feature type="compositionally biased region" description="Polar residues" evidence="1">
    <location>
        <begin position="27"/>
        <end position="42"/>
    </location>
</feature>
<dbReference type="AlphaFoldDB" id="A0A1X1Y5N9"/>
<dbReference type="RefSeq" id="WP_085241175.1">
    <property type="nucleotide sequence ID" value="NZ_LQPE01000063.1"/>
</dbReference>
<organism evidence="2 3">
    <name type="scientific">Mycobacterium kyorinense</name>
    <dbReference type="NCBI Taxonomy" id="487514"/>
    <lineage>
        <taxon>Bacteria</taxon>
        <taxon>Bacillati</taxon>
        <taxon>Actinomycetota</taxon>
        <taxon>Actinomycetes</taxon>
        <taxon>Mycobacteriales</taxon>
        <taxon>Mycobacteriaceae</taxon>
        <taxon>Mycobacterium</taxon>
    </lineage>
</organism>
<keyword evidence="3" id="KW-1185">Reference proteome</keyword>
<accession>A0A1X1Y5N9</accession>
<sequence>MLAAARGHQNRRATATFPGGQHAQPLSDRTTALTSAPITNPNGEHIMPDTAQPTDNELAIDNHRGELICAISGAINALTRASGSLAALMSNRLYDIEFTEGTTGADLAAFLDDSLRFARAAYLLTQEVIDGR</sequence>
<comment type="caution">
    <text evidence="2">The sequence shown here is derived from an EMBL/GenBank/DDBJ whole genome shotgun (WGS) entry which is preliminary data.</text>
</comment>
<reference evidence="2 3" key="1">
    <citation type="submission" date="2016-01" db="EMBL/GenBank/DDBJ databases">
        <title>The new phylogeny of the genus Mycobacterium.</title>
        <authorList>
            <person name="Tarcisio F."/>
            <person name="Conor M."/>
            <person name="Antonella G."/>
            <person name="Elisabetta G."/>
            <person name="Giulia F.S."/>
            <person name="Sara T."/>
            <person name="Anna F."/>
            <person name="Clotilde B."/>
            <person name="Roberto B."/>
            <person name="Veronica D.S."/>
            <person name="Fabio R."/>
            <person name="Monica P."/>
            <person name="Olivier J."/>
            <person name="Enrico T."/>
            <person name="Nicola S."/>
        </authorList>
    </citation>
    <scope>NUCLEOTIDE SEQUENCE [LARGE SCALE GENOMIC DNA]</scope>
    <source>
        <strain evidence="2 3">DSM 45166</strain>
    </source>
</reference>
<gene>
    <name evidence="2" type="ORF">AWC14_25650</name>
</gene>
<feature type="region of interest" description="Disordered" evidence="1">
    <location>
        <begin position="1"/>
        <end position="50"/>
    </location>
</feature>